<keyword evidence="5 8" id="KW-1133">Transmembrane helix</keyword>
<feature type="transmembrane region" description="Helical" evidence="8">
    <location>
        <begin position="83"/>
        <end position="103"/>
    </location>
</feature>
<evidence type="ECO:0000256" key="8">
    <source>
        <dbReference type="SAM" id="Phobius"/>
    </source>
</evidence>
<sequence>MTAPQQTGPVLRHSPWLALITIALGYFMNVLDSTVVNVALPNIMTDLAAPMGHMLWVVNGYLLPYAMLLLLAGRLGDLLGHRAVFAFGLGVFVVASLLCSLSATPEQLIASRVLQGIGAGVAGPQALAITAAVFPAHRRGMAFGVLASIIGTAAAIGPFLGGLITHVLDWRWIFLMNLPIGVAGLICTFVFVPKTRVGGRPRLAFLPVVLATAGLFGVLYALIDGPRVDWGEIVAGVHVGYVFIVGLVIFFGFVYWEWSRTDGLLPRALFANRNYGLMAWASLATYFCIFGTQLAMTLYLQSVLHVSALEAGLVLSPMWLASSLVAPFSGALMQRVQPRWILVGGFAAFCLGTVLTALLITPQMPWGVFVATLLLAGAGAGFTFAPLTTVAMSEVPPHEVGGASGTLEMARMLGSAVCTAVVGAILGSTATSSAAALAADSRAALLVTALVVAVAVVTSLFLKRGGLPAPATDAGEQQLTTPTSATAAGHPGNS</sequence>
<organism evidence="10 11">
    <name type="scientific">Nonomuraea longispora</name>
    <dbReference type="NCBI Taxonomy" id="1848320"/>
    <lineage>
        <taxon>Bacteria</taxon>
        <taxon>Bacillati</taxon>
        <taxon>Actinomycetota</taxon>
        <taxon>Actinomycetes</taxon>
        <taxon>Streptosporangiales</taxon>
        <taxon>Streptosporangiaceae</taxon>
        <taxon>Nonomuraea</taxon>
    </lineage>
</organism>
<evidence type="ECO:0000256" key="6">
    <source>
        <dbReference type="ARBA" id="ARBA00023136"/>
    </source>
</evidence>
<feature type="compositionally biased region" description="Polar residues" evidence="7">
    <location>
        <begin position="475"/>
        <end position="494"/>
    </location>
</feature>
<name>A0A4V2XKN4_9ACTN</name>
<dbReference type="PROSITE" id="PS50850">
    <property type="entry name" value="MFS"/>
    <property type="match status" value="1"/>
</dbReference>
<gene>
    <name evidence="10" type="ORF">E1267_14295</name>
</gene>
<feature type="domain" description="Major facilitator superfamily (MFS) profile" evidence="9">
    <location>
        <begin position="18"/>
        <end position="467"/>
    </location>
</feature>
<evidence type="ECO:0000313" key="11">
    <source>
        <dbReference type="Proteomes" id="UP000295157"/>
    </source>
</evidence>
<dbReference type="GO" id="GO:0005886">
    <property type="term" value="C:plasma membrane"/>
    <property type="evidence" value="ECO:0007669"/>
    <property type="project" value="UniProtKB-SubCell"/>
</dbReference>
<feature type="transmembrane region" description="Helical" evidence="8">
    <location>
        <begin position="413"/>
        <end position="437"/>
    </location>
</feature>
<dbReference type="NCBIfam" id="TIGR00711">
    <property type="entry name" value="efflux_EmrB"/>
    <property type="match status" value="1"/>
</dbReference>
<dbReference type="InterPro" id="IPR036259">
    <property type="entry name" value="MFS_trans_sf"/>
</dbReference>
<feature type="transmembrane region" description="Helical" evidence="8">
    <location>
        <begin position="16"/>
        <end position="40"/>
    </location>
</feature>
<evidence type="ECO:0000256" key="1">
    <source>
        <dbReference type="ARBA" id="ARBA00004651"/>
    </source>
</evidence>
<feature type="transmembrane region" description="Helical" evidence="8">
    <location>
        <begin position="170"/>
        <end position="192"/>
    </location>
</feature>
<feature type="transmembrane region" description="Helical" evidence="8">
    <location>
        <begin position="109"/>
        <end position="134"/>
    </location>
</feature>
<evidence type="ECO:0000256" key="2">
    <source>
        <dbReference type="ARBA" id="ARBA00022448"/>
    </source>
</evidence>
<feature type="transmembrane region" description="Helical" evidence="8">
    <location>
        <begin position="366"/>
        <end position="392"/>
    </location>
</feature>
<evidence type="ECO:0000259" key="9">
    <source>
        <dbReference type="PROSITE" id="PS50850"/>
    </source>
</evidence>
<reference evidence="10 11" key="1">
    <citation type="submission" date="2019-02" db="EMBL/GenBank/DDBJ databases">
        <title>Draft genome sequences of novel Actinobacteria.</title>
        <authorList>
            <person name="Sahin N."/>
            <person name="Ay H."/>
            <person name="Saygin H."/>
        </authorList>
    </citation>
    <scope>NUCLEOTIDE SEQUENCE [LARGE SCALE GENOMIC DNA]</scope>
    <source>
        <strain evidence="10 11">KC201</strain>
    </source>
</reference>
<keyword evidence="6 8" id="KW-0472">Membrane</keyword>
<feature type="transmembrane region" description="Helical" evidence="8">
    <location>
        <begin position="52"/>
        <end position="71"/>
    </location>
</feature>
<dbReference type="EMBL" id="SMJZ01000044">
    <property type="protein sequence ID" value="TDC07146.1"/>
    <property type="molecule type" value="Genomic_DNA"/>
</dbReference>
<dbReference type="Pfam" id="PF07690">
    <property type="entry name" value="MFS_1"/>
    <property type="match status" value="1"/>
</dbReference>
<feature type="transmembrane region" description="Helical" evidence="8">
    <location>
        <begin position="235"/>
        <end position="256"/>
    </location>
</feature>
<dbReference type="PANTHER" id="PTHR42718">
    <property type="entry name" value="MAJOR FACILITATOR SUPERFAMILY MULTIDRUG TRANSPORTER MFSC"/>
    <property type="match status" value="1"/>
</dbReference>
<evidence type="ECO:0000313" key="10">
    <source>
        <dbReference type="EMBL" id="TDC07146.1"/>
    </source>
</evidence>
<dbReference type="CDD" id="cd17321">
    <property type="entry name" value="MFS_MMR_MDR_like"/>
    <property type="match status" value="1"/>
</dbReference>
<accession>A0A4V2XKN4</accession>
<feature type="transmembrane region" description="Helical" evidence="8">
    <location>
        <begin position="340"/>
        <end position="360"/>
    </location>
</feature>
<dbReference type="InterPro" id="IPR011701">
    <property type="entry name" value="MFS"/>
</dbReference>
<comment type="caution">
    <text evidence="10">The sequence shown here is derived from an EMBL/GenBank/DDBJ whole genome shotgun (WGS) entry which is preliminary data.</text>
</comment>
<evidence type="ECO:0000256" key="7">
    <source>
        <dbReference type="SAM" id="MobiDB-lite"/>
    </source>
</evidence>
<keyword evidence="4 8" id="KW-0812">Transmembrane</keyword>
<dbReference type="Gene3D" id="1.20.1250.20">
    <property type="entry name" value="MFS general substrate transporter like domains"/>
    <property type="match status" value="1"/>
</dbReference>
<dbReference type="SUPFAM" id="SSF103473">
    <property type="entry name" value="MFS general substrate transporter"/>
    <property type="match status" value="1"/>
</dbReference>
<dbReference type="GO" id="GO:0022857">
    <property type="term" value="F:transmembrane transporter activity"/>
    <property type="evidence" value="ECO:0007669"/>
    <property type="project" value="InterPro"/>
</dbReference>
<feature type="transmembrane region" description="Helical" evidence="8">
    <location>
        <begin position="443"/>
        <end position="462"/>
    </location>
</feature>
<dbReference type="AlphaFoldDB" id="A0A4V2XKN4"/>
<evidence type="ECO:0000256" key="5">
    <source>
        <dbReference type="ARBA" id="ARBA00022989"/>
    </source>
</evidence>
<dbReference type="InterPro" id="IPR004638">
    <property type="entry name" value="EmrB-like"/>
</dbReference>
<keyword evidence="11" id="KW-1185">Reference proteome</keyword>
<dbReference type="OrthoDB" id="7375466at2"/>
<evidence type="ECO:0000256" key="4">
    <source>
        <dbReference type="ARBA" id="ARBA00022692"/>
    </source>
</evidence>
<comment type="subcellular location">
    <subcellularLocation>
        <location evidence="1">Cell membrane</location>
        <topology evidence="1">Multi-pass membrane protein</topology>
    </subcellularLocation>
</comment>
<dbReference type="Gene3D" id="1.20.1720.10">
    <property type="entry name" value="Multidrug resistance protein D"/>
    <property type="match status" value="1"/>
</dbReference>
<proteinExistence type="predicted"/>
<dbReference type="RefSeq" id="WP_132332930.1">
    <property type="nucleotide sequence ID" value="NZ_SMJZ01000044.1"/>
</dbReference>
<protein>
    <submittedName>
        <fullName evidence="10">DHA2 family efflux MFS transporter permease subunit</fullName>
    </submittedName>
</protein>
<dbReference type="Proteomes" id="UP000295157">
    <property type="component" value="Unassembled WGS sequence"/>
</dbReference>
<feature type="transmembrane region" description="Helical" evidence="8">
    <location>
        <begin position="141"/>
        <end position="164"/>
    </location>
</feature>
<feature type="transmembrane region" description="Helical" evidence="8">
    <location>
        <begin position="277"/>
        <end position="300"/>
    </location>
</feature>
<evidence type="ECO:0000256" key="3">
    <source>
        <dbReference type="ARBA" id="ARBA00022475"/>
    </source>
</evidence>
<feature type="region of interest" description="Disordered" evidence="7">
    <location>
        <begin position="470"/>
        <end position="494"/>
    </location>
</feature>
<feature type="transmembrane region" description="Helical" evidence="8">
    <location>
        <begin position="312"/>
        <end position="333"/>
    </location>
</feature>
<dbReference type="PANTHER" id="PTHR42718:SF46">
    <property type="entry name" value="BLR6921 PROTEIN"/>
    <property type="match status" value="1"/>
</dbReference>
<dbReference type="InterPro" id="IPR020846">
    <property type="entry name" value="MFS_dom"/>
</dbReference>
<feature type="transmembrane region" description="Helical" evidence="8">
    <location>
        <begin position="204"/>
        <end position="223"/>
    </location>
</feature>
<dbReference type="PRINTS" id="PR01036">
    <property type="entry name" value="TCRTETB"/>
</dbReference>
<keyword evidence="3" id="KW-1003">Cell membrane</keyword>
<keyword evidence="2" id="KW-0813">Transport</keyword>